<keyword evidence="1" id="KW-0813">Transport</keyword>
<reference evidence="5 6" key="1">
    <citation type="journal article" date="2015" name="Genome Announc.">
        <title>Expanding the biotechnology potential of lactobacilli through comparative genomics of 213 strains and associated genera.</title>
        <authorList>
            <person name="Sun Z."/>
            <person name="Harris H.M."/>
            <person name="McCann A."/>
            <person name="Guo C."/>
            <person name="Argimon S."/>
            <person name="Zhang W."/>
            <person name="Yang X."/>
            <person name="Jeffery I.B."/>
            <person name="Cooney J.C."/>
            <person name="Kagawa T.F."/>
            <person name="Liu W."/>
            <person name="Song Y."/>
            <person name="Salvetti E."/>
            <person name="Wrobel A."/>
            <person name="Rasinkangas P."/>
            <person name="Parkhill J."/>
            <person name="Rea M.C."/>
            <person name="O'Sullivan O."/>
            <person name="Ritari J."/>
            <person name="Douillard F.P."/>
            <person name="Paul Ross R."/>
            <person name="Yang R."/>
            <person name="Briner A.E."/>
            <person name="Felis G.E."/>
            <person name="de Vos W.M."/>
            <person name="Barrangou R."/>
            <person name="Klaenhammer T.R."/>
            <person name="Caufield P.W."/>
            <person name="Cui Y."/>
            <person name="Zhang H."/>
            <person name="O'Toole P.W."/>
        </authorList>
    </citation>
    <scope>NUCLEOTIDE SEQUENCE [LARGE SCALE GENOMIC DNA]</scope>
    <source>
        <strain evidence="5 6">DSM 21115</strain>
    </source>
</reference>
<gene>
    <name evidence="5" type="ORF">DY78_GL002728</name>
</gene>
<evidence type="ECO:0000256" key="2">
    <source>
        <dbReference type="ARBA" id="ARBA00022597"/>
    </source>
</evidence>
<dbReference type="SUPFAM" id="SSF51261">
    <property type="entry name" value="Duplicated hybrid motif"/>
    <property type="match status" value="1"/>
</dbReference>
<evidence type="ECO:0000313" key="5">
    <source>
        <dbReference type="EMBL" id="KRO28017.1"/>
    </source>
</evidence>
<evidence type="ECO:0000313" key="6">
    <source>
        <dbReference type="Proteomes" id="UP000050920"/>
    </source>
</evidence>
<evidence type="ECO:0000256" key="1">
    <source>
        <dbReference type="ARBA" id="ARBA00022448"/>
    </source>
</evidence>
<dbReference type="InterPro" id="IPR011055">
    <property type="entry name" value="Dup_hybrid_motif"/>
</dbReference>
<proteinExistence type="predicted"/>
<dbReference type="EMBL" id="AYGX02000056">
    <property type="protein sequence ID" value="KRO28017.1"/>
    <property type="molecule type" value="Genomic_DNA"/>
</dbReference>
<dbReference type="Proteomes" id="UP000050920">
    <property type="component" value="Unassembled WGS sequence"/>
</dbReference>
<keyword evidence="3" id="KW-0808">Transferase</keyword>
<name>A0A0R2NQN0_9LACO</name>
<dbReference type="RefSeq" id="WP_024626302.1">
    <property type="nucleotide sequence ID" value="NZ_AYGX02000056.1"/>
</dbReference>
<protein>
    <recommendedName>
        <fullName evidence="4">PTS EIIA type-1 domain-containing protein</fullName>
    </recommendedName>
</protein>
<comment type="caution">
    <text evidence="5">The sequence shown here is derived from an EMBL/GenBank/DDBJ whole genome shotgun (WGS) entry which is preliminary data.</text>
</comment>
<dbReference type="GO" id="GO:0009401">
    <property type="term" value="P:phosphoenolpyruvate-dependent sugar phosphotransferase system"/>
    <property type="evidence" value="ECO:0007669"/>
    <property type="project" value="InterPro"/>
</dbReference>
<evidence type="ECO:0000259" key="4">
    <source>
        <dbReference type="Pfam" id="PF00358"/>
    </source>
</evidence>
<dbReference type="InterPro" id="IPR001127">
    <property type="entry name" value="PTS_EIIA_1_perm"/>
</dbReference>
<keyword evidence="2" id="KW-0762">Sugar transport</keyword>
<dbReference type="Gene3D" id="2.70.70.10">
    <property type="entry name" value="Glucose Permease (Domain IIA)"/>
    <property type="match status" value="1"/>
</dbReference>
<evidence type="ECO:0000256" key="3">
    <source>
        <dbReference type="ARBA" id="ARBA00022679"/>
    </source>
</evidence>
<dbReference type="GO" id="GO:0016740">
    <property type="term" value="F:transferase activity"/>
    <property type="evidence" value="ECO:0007669"/>
    <property type="project" value="UniProtKB-KW"/>
</dbReference>
<dbReference type="Pfam" id="PF00358">
    <property type="entry name" value="PTS_EIIA_1"/>
    <property type="match status" value="1"/>
</dbReference>
<accession>A0A0R2NQN0</accession>
<organism evidence="5 6">
    <name type="scientific">Lactiplantibacillus fabifermentans DSM 21115</name>
    <dbReference type="NCBI Taxonomy" id="1413187"/>
    <lineage>
        <taxon>Bacteria</taxon>
        <taxon>Bacillati</taxon>
        <taxon>Bacillota</taxon>
        <taxon>Bacilli</taxon>
        <taxon>Lactobacillales</taxon>
        <taxon>Lactobacillaceae</taxon>
        <taxon>Lactiplantibacillus</taxon>
    </lineage>
</organism>
<feature type="domain" description="PTS EIIA type-1" evidence="4">
    <location>
        <begin position="28"/>
        <end position="119"/>
    </location>
</feature>
<keyword evidence="6" id="KW-1185">Reference proteome</keyword>
<dbReference type="AlphaFoldDB" id="A0A0R2NQN0"/>
<sequence>MATITKLKIVAPVSGQLDLATADPTWMGVVITPANGNLVAPVTGRVVAAKQATASLTVQVAWGWTVTLRLCGLVQPLTSTDYELLVRVGQDVKVGQVLAALDLVALQHINPQIQLQVRVQATGTALTLNATPAYVRVDTLALTVQSV</sequence>